<sequence length="209" mass="22473">MQHARENHATVVLTNGNVLVIGGWNGSSNMNAVESYNSTTGTWTTINNLVYERSGFTATLLRNGKVLVCDGLGTLLQDTVELYDPSTGLWTSTVLVAGESNIINSLNTSELYDPSTGTWDMIGSMTDARQLHTATFLTYLKVLITSGGLNSTELYDSSNGTWSITSSMNVPRSEHAAVAFLNGIVLVAGGIRVTDENTAELYRLLGTNQ</sequence>
<accession>A0A815QVK4</accession>
<dbReference type="SMART" id="SM00612">
    <property type="entry name" value="Kelch"/>
    <property type="match status" value="3"/>
</dbReference>
<evidence type="ECO:0000313" key="4">
    <source>
        <dbReference type="Proteomes" id="UP000663855"/>
    </source>
</evidence>
<evidence type="ECO:0000256" key="1">
    <source>
        <dbReference type="ARBA" id="ARBA00022441"/>
    </source>
</evidence>
<proteinExistence type="predicted"/>
<dbReference type="Gene3D" id="2.130.10.80">
    <property type="entry name" value="Galactose oxidase/kelch, beta-propeller"/>
    <property type="match status" value="1"/>
</dbReference>
<gene>
    <name evidence="3" type="ORF">CJN711_LOCUS25469</name>
</gene>
<dbReference type="Pfam" id="PF01344">
    <property type="entry name" value="Kelch_1"/>
    <property type="match status" value="1"/>
</dbReference>
<dbReference type="InterPro" id="IPR011043">
    <property type="entry name" value="Gal_Oxase/kelch_b-propeller"/>
</dbReference>
<dbReference type="InterPro" id="IPR006652">
    <property type="entry name" value="Kelch_1"/>
</dbReference>
<dbReference type="AlphaFoldDB" id="A0A815QVK4"/>
<reference evidence="3" key="1">
    <citation type="submission" date="2021-02" db="EMBL/GenBank/DDBJ databases">
        <authorList>
            <person name="Nowell W R."/>
        </authorList>
    </citation>
    <scope>NUCLEOTIDE SEQUENCE</scope>
</reference>
<protein>
    <submittedName>
        <fullName evidence="3">Uncharacterized protein</fullName>
    </submittedName>
</protein>
<dbReference type="InterPro" id="IPR015915">
    <property type="entry name" value="Kelch-typ_b-propeller"/>
</dbReference>
<dbReference type="EMBL" id="CAJNOV010011877">
    <property type="protein sequence ID" value="CAF1467557.1"/>
    <property type="molecule type" value="Genomic_DNA"/>
</dbReference>
<name>A0A815QVK4_9BILA</name>
<dbReference type="Gene3D" id="2.120.10.80">
    <property type="entry name" value="Kelch-type beta propeller"/>
    <property type="match status" value="2"/>
</dbReference>
<dbReference type="Proteomes" id="UP000663855">
    <property type="component" value="Unassembled WGS sequence"/>
</dbReference>
<evidence type="ECO:0000313" key="3">
    <source>
        <dbReference type="EMBL" id="CAF1467557.1"/>
    </source>
</evidence>
<dbReference type="InterPro" id="IPR037293">
    <property type="entry name" value="Gal_Oxidase_central_sf"/>
</dbReference>
<keyword evidence="2" id="KW-0677">Repeat</keyword>
<keyword evidence="1" id="KW-0880">Kelch repeat</keyword>
<organism evidence="3 4">
    <name type="scientific">Rotaria magnacalcarata</name>
    <dbReference type="NCBI Taxonomy" id="392030"/>
    <lineage>
        <taxon>Eukaryota</taxon>
        <taxon>Metazoa</taxon>
        <taxon>Spiralia</taxon>
        <taxon>Gnathifera</taxon>
        <taxon>Rotifera</taxon>
        <taxon>Eurotatoria</taxon>
        <taxon>Bdelloidea</taxon>
        <taxon>Philodinida</taxon>
        <taxon>Philodinidae</taxon>
        <taxon>Rotaria</taxon>
    </lineage>
</organism>
<dbReference type="SUPFAM" id="SSF50965">
    <property type="entry name" value="Galactose oxidase, central domain"/>
    <property type="match status" value="1"/>
</dbReference>
<dbReference type="PANTHER" id="PTHR46344:SF27">
    <property type="entry name" value="KELCH REPEAT SUPERFAMILY PROTEIN"/>
    <property type="match status" value="1"/>
</dbReference>
<dbReference type="PANTHER" id="PTHR46344">
    <property type="entry name" value="OS02G0202900 PROTEIN"/>
    <property type="match status" value="1"/>
</dbReference>
<evidence type="ECO:0000256" key="2">
    <source>
        <dbReference type="ARBA" id="ARBA00022737"/>
    </source>
</evidence>
<comment type="caution">
    <text evidence="3">The sequence shown here is derived from an EMBL/GenBank/DDBJ whole genome shotgun (WGS) entry which is preliminary data.</text>
</comment>